<sequence length="478" mass="51243">MDEKQEVKVESPAGPRKPSFGLALIPLISMALLLGIGYGIYRIKAQVLLVAAAFITAGLGAYLRYTWKDMENGIVESIRKALPAILIMLAVGVLVATWIASGTIPMMIYYGLKLISPKYFLVTACLVCSLTSLACGTSWGTIGTLGVAFIGIAMGLGIPLGPAAGAIVAGAYFGDKMSPLSDIPNLAAVTAGSNLFDHIKHMFWSGTPAWLAGLVIYFFMGLRYGGRDFDREKIQQITSTLEKNFNFNLLLLIPILIVFYYAFTKKPTIPGMLISSAVAVALAAIFQKASLVQVAQAVNSGYSASTGLEAVDRLISRGGLMSMMETQLVAFTAFSFGGIMQKTGMLAVILEKIMKFADRVWSLVLTTIGTTILAALITGSSYLSMIIPAELLSDAYRKKGLAAKNLSRIIEESGGIIVPLIPWSMAGVYITGTLGVPTFSYLFYAFSNYFAVIILAVFGFTGFTMAKKIRDDETQPGS</sequence>
<feature type="transmembrane region" description="Helical" evidence="9">
    <location>
        <begin position="328"/>
        <end position="349"/>
    </location>
</feature>
<comment type="caution">
    <text evidence="11">The sequence shown here is derived from an EMBL/GenBank/DDBJ whole genome shotgun (WGS) entry which is preliminary data.</text>
</comment>
<gene>
    <name evidence="11" type="ORF">OP8BY_1172</name>
</gene>
<dbReference type="EMBL" id="QUAH01000015">
    <property type="protein sequence ID" value="RFT14972.1"/>
    <property type="molecule type" value="Genomic_DNA"/>
</dbReference>
<dbReference type="PANTHER" id="PTHR33451:SF3">
    <property type="entry name" value="MALATE-2H(+)_NA(+)-LACTATE ANTIPORTER"/>
    <property type="match status" value="1"/>
</dbReference>
<evidence type="ECO:0000256" key="1">
    <source>
        <dbReference type="ARBA" id="ARBA00004651"/>
    </source>
</evidence>
<feature type="transmembrane region" description="Helical" evidence="9">
    <location>
        <begin position="202"/>
        <end position="224"/>
    </location>
</feature>
<keyword evidence="6 9" id="KW-1133">Transmembrane helix</keyword>
<feature type="transmembrane region" description="Helical" evidence="9">
    <location>
        <begin position="47"/>
        <end position="65"/>
    </location>
</feature>
<dbReference type="NCBIfam" id="TIGR00931">
    <property type="entry name" value="antiport_nhaC"/>
    <property type="match status" value="1"/>
</dbReference>
<keyword evidence="5 9" id="KW-0812">Transmembrane</keyword>
<dbReference type="Pfam" id="PF03553">
    <property type="entry name" value="Na_H_antiporter"/>
    <property type="match status" value="1"/>
</dbReference>
<evidence type="ECO:0000256" key="9">
    <source>
        <dbReference type="SAM" id="Phobius"/>
    </source>
</evidence>
<evidence type="ECO:0000313" key="12">
    <source>
        <dbReference type="Proteomes" id="UP000257323"/>
    </source>
</evidence>
<dbReference type="PANTHER" id="PTHR33451">
    <property type="entry name" value="MALATE-2H(+)/NA(+)-LACTATE ANTIPORTER"/>
    <property type="match status" value="1"/>
</dbReference>
<evidence type="ECO:0000313" key="11">
    <source>
        <dbReference type="EMBL" id="RFT14972.1"/>
    </source>
</evidence>
<evidence type="ECO:0000256" key="4">
    <source>
        <dbReference type="ARBA" id="ARBA00022475"/>
    </source>
</evidence>
<feature type="transmembrane region" description="Helical" evidence="9">
    <location>
        <begin position="148"/>
        <end position="173"/>
    </location>
</feature>
<name>A0A3E2BJZ3_9BACT</name>
<accession>A0A3E2BJZ3</accession>
<feature type="transmembrane region" description="Helical" evidence="9">
    <location>
        <begin position="442"/>
        <end position="463"/>
    </location>
</feature>
<feature type="transmembrane region" description="Helical" evidence="9">
    <location>
        <begin position="245"/>
        <end position="263"/>
    </location>
</feature>
<feature type="transmembrane region" description="Helical" evidence="9">
    <location>
        <begin position="361"/>
        <end position="388"/>
    </location>
</feature>
<evidence type="ECO:0000259" key="10">
    <source>
        <dbReference type="Pfam" id="PF03553"/>
    </source>
</evidence>
<feature type="transmembrane region" description="Helical" evidence="9">
    <location>
        <begin position="119"/>
        <end position="142"/>
    </location>
</feature>
<dbReference type="InterPro" id="IPR004770">
    <property type="entry name" value="Na/H_antiport_NhaC"/>
</dbReference>
<dbReference type="InterPro" id="IPR018461">
    <property type="entry name" value="Na/H_Antiport_NhaC-like_C"/>
</dbReference>
<feature type="transmembrane region" description="Helical" evidence="9">
    <location>
        <begin position="269"/>
        <end position="286"/>
    </location>
</feature>
<evidence type="ECO:0000256" key="2">
    <source>
        <dbReference type="ARBA" id="ARBA00022448"/>
    </source>
</evidence>
<feature type="transmembrane region" description="Helical" evidence="9">
    <location>
        <begin position="85"/>
        <end position="112"/>
    </location>
</feature>
<keyword evidence="7 9" id="KW-0472">Membrane</keyword>
<dbReference type="Proteomes" id="UP000257323">
    <property type="component" value="Unassembled WGS sequence"/>
</dbReference>
<dbReference type="GO" id="GO:0005886">
    <property type="term" value="C:plasma membrane"/>
    <property type="evidence" value="ECO:0007669"/>
    <property type="project" value="UniProtKB-SubCell"/>
</dbReference>
<organism evidence="11 12">
    <name type="scientific">Candidatus Saccharicenans subterraneus</name>
    <dbReference type="NCBI Taxonomy" id="2508984"/>
    <lineage>
        <taxon>Bacteria</taxon>
        <taxon>Candidatus Aminicenantota</taxon>
        <taxon>Candidatus Aminicenantia</taxon>
        <taxon>Candidatus Aminicenantales</taxon>
        <taxon>Candidatus Saccharicenantaceae</taxon>
        <taxon>Candidatus Saccharicenans</taxon>
    </lineage>
</organism>
<comment type="subcellular location">
    <subcellularLocation>
        <location evidence="1">Cell membrane</location>
        <topology evidence="1">Multi-pass membrane protein</topology>
    </subcellularLocation>
</comment>
<feature type="transmembrane region" description="Helical" evidence="9">
    <location>
        <begin position="20"/>
        <end position="40"/>
    </location>
</feature>
<keyword evidence="3" id="KW-0050">Antiport</keyword>
<evidence type="ECO:0000256" key="6">
    <source>
        <dbReference type="ARBA" id="ARBA00022989"/>
    </source>
</evidence>
<reference evidence="11 12" key="1">
    <citation type="submission" date="2018-08" db="EMBL/GenBank/DDBJ databases">
        <title>Genome analysis of the thermophilic bacterium of the candidate phylum Aminicenantes from deep subsurface aquifer revealed its physiology and ecological role.</title>
        <authorList>
            <person name="Kadnikov V.V."/>
            <person name="Mardanov A.V."/>
            <person name="Beletsky A.V."/>
            <person name="Karnachuk O.V."/>
            <person name="Ravin N.V."/>
        </authorList>
    </citation>
    <scope>NUCLEOTIDE SEQUENCE [LARGE SCALE GENOMIC DNA]</scope>
    <source>
        <strain evidence="11">BY38</strain>
    </source>
</reference>
<proteinExistence type="inferred from homology"/>
<dbReference type="AlphaFoldDB" id="A0A3E2BJZ3"/>
<evidence type="ECO:0000256" key="3">
    <source>
        <dbReference type="ARBA" id="ARBA00022449"/>
    </source>
</evidence>
<keyword evidence="2" id="KW-0813">Transport</keyword>
<dbReference type="InterPro" id="IPR052180">
    <property type="entry name" value="NhaC_Na-H+_Antiporter"/>
</dbReference>
<feature type="domain" description="Na+/H+ antiporter NhaC-like C-terminal" evidence="10">
    <location>
        <begin position="170"/>
        <end position="462"/>
    </location>
</feature>
<comment type="similarity">
    <text evidence="8">Belongs to the NhaC Na(+)/H(+) (TC 2.A.35) antiporter family.</text>
</comment>
<protein>
    <submittedName>
        <fullName evidence="11">Na+/H+ antiporter NhaC</fullName>
    </submittedName>
</protein>
<keyword evidence="4" id="KW-1003">Cell membrane</keyword>
<evidence type="ECO:0000256" key="5">
    <source>
        <dbReference type="ARBA" id="ARBA00022692"/>
    </source>
</evidence>
<dbReference type="GO" id="GO:0015297">
    <property type="term" value="F:antiporter activity"/>
    <property type="evidence" value="ECO:0007669"/>
    <property type="project" value="UniProtKB-KW"/>
</dbReference>
<evidence type="ECO:0000256" key="7">
    <source>
        <dbReference type="ARBA" id="ARBA00023136"/>
    </source>
</evidence>
<evidence type="ECO:0000256" key="8">
    <source>
        <dbReference type="ARBA" id="ARBA00038435"/>
    </source>
</evidence>
<feature type="transmembrane region" description="Helical" evidence="9">
    <location>
        <begin position="409"/>
        <end position="430"/>
    </location>
</feature>